<dbReference type="CDD" id="cd00143">
    <property type="entry name" value="PP2Cc"/>
    <property type="match status" value="1"/>
</dbReference>
<sequence length="274" mass="29025">MAYRLVAAAASDVGSYRETNQDAAFASPWGAAVADGVGGGPSGDLASAALIHRLVAGRVASWTAQALRERILEANWDLRAHTERDPSLRGMATTFTGVFLTDAEDLLVAHSGDSRAYRVRDGIVGRQTRDDSYVQVLVDRGIISPEDAATHPRRNIITASLAGGEADVVAVAETALAVGDRWLLCSDGLTDYVPEDVVSQVLLDGAATAQETADELVRRALHAGTLDNVTAVVCDVMASDSMRSEERVQFAGAAAGRFAEGLDDDELWQSERIG</sequence>
<accession>A0ABU5N919</accession>
<evidence type="ECO:0000313" key="2">
    <source>
        <dbReference type="EMBL" id="MDZ8162568.1"/>
    </source>
</evidence>
<dbReference type="SMART" id="SM00331">
    <property type="entry name" value="PP2C_SIG"/>
    <property type="match status" value="1"/>
</dbReference>
<dbReference type="Gene3D" id="3.60.40.10">
    <property type="entry name" value="PPM-type phosphatase domain"/>
    <property type="match status" value="1"/>
</dbReference>
<evidence type="ECO:0000313" key="3">
    <source>
        <dbReference type="Proteomes" id="UP001291912"/>
    </source>
</evidence>
<comment type="caution">
    <text evidence="2">The sequence shown here is derived from an EMBL/GenBank/DDBJ whole genome shotgun (WGS) entry which is preliminary data.</text>
</comment>
<dbReference type="EMBL" id="JAWJYN010000002">
    <property type="protein sequence ID" value="MDZ8162568.1"/>
    <property type="molecule type" value="Genomic_DNA"/>
</dbReference>
<dbReference type="InterPro" id="IPR001932">
    <property type="entry name" value="PPM-type_phosphatase-like_dom"/>
</dbReference>
<gene>
    <name evidence="2" type="ORF">R2Q92_12055</name>
</gene>
<evidence type="ECO:0000259" key="1">
    <source>
        <dbReference type="PROSITE" id="PS51746"/>
    </source>
</evidence>
<name>A0ABU5N919_9MICO</name>
<dbReference type="SMART" id="SM00332">
    <property type="entry name" value="PP2Cc"/>
    <property type="match status" value="1"/>
</dbReference>
<dbReference type="RefSeq" id="WP_194425313.1">
    <property type="nucleotide sequence ID" value="NZ_BAAAPT010000002.1"/>
</dbReference>
<reference evidence="2 3" key="1">
    <citation type="submission" date="2023-10" db="EMBL/GenBank/DDBJ databases">
        <title>Microbacterium xanthum sp. nov., isolated from seaweed.</title>
        <authorList>
            <person name="Lee S.D."/>
        </authorList>
    </citation>
    <scope>NUCLEOTIDE SEQUENCE [LARGE SCALE GENOMIC DNA]</scope>
    <source>
        <strain evidence="2 3">KCTC 19124</strain>
    </source>
</reference>
<organism evidence="2 3">
    <name type="scientific">Microbacterium aquimaris</name>
    <dbReference type="NCBI Taxonomy" id="459816"/>
    <lineage>
        <taxon>Bacteria</taxon>
        <taxon>Bacillati</taxon>
        <taxon>Actinomycetota</taxon>
        <taxon>Actinomycetes</taxon>
        <taxon>Micrococcales</taxon>
        <taxon>Microbacteriaceae</taxon>
        <taxon>Microbacterium</taxon>
    </lineage>
</organism>
<dbReference type="SUPFAM" id="SSF81606">
    <property type="entry name" value="PP2C-like"/>
    <property type="match status" value="1"/>
</dbReference>
<proteinExistence type="predicted"/>
<dbReference type="PROSITE" id="PS51746">
    <property type="entry name" value="PPM_2"/>
    <property type="match status" value="1"/>
</dbReference>
<keyword evidence="3" id="KW-1185">Reference proteome</keyword>
<dbReference type="InterPro" id="IPR036457">
    <property type="entry name" value="PPM-type-like_dom_sf"/>
</dbReference>
<protein>
    <submittedName>
        <fullName evidence="2">Protein phosphatase 2C domain-containing protein</fullName>
    </submittedName>
</protein>
<dbReference type="Proteomes" id="UP001291912">
    <property type="component" value="Unassembled WGS sequence"/>
</dbReference>
<feature type="domain" description="PPM-type phosphatase" evidence="1">
    <location>
        <begin position="6"/>
        <end position="236"/>
    </location>
</feature>